<evidence type="ECO:0000313" key="1">
    <source>
        <dbReference type="EMBL" id="KAF0684733.1"/>
    </source>
</evidence>
<accession>A0A485LP90</accession>
<dbReference type="InterPro" id="IPR036770">
    <property type="entry name" value="Ankyrin_rpt-contain_sf"/>
</dbReference>
<dbReference type="OrthoDB" id="194358at2759"/>
<reference evidence="2 3" key="1">
    <citation type="submission" date="2019-03" db="EMBL/GenBank/DDBJ databases">
        <authorList>
            <person name="Gaulin E."/>
            <person name="Dumas B."/>
        </authorList>
    </citation>
    <scope>NUCLEOTIDE SEQUENCE [LARGE SCALE GENOMIC DNA]</scope>
    <source>
        <strain evidence="2">CBS 568.67</strain>
    </source>
</reference>
<reference evidence="1" key="2">
    <citation type="submission" date="2019-06" db="EMBL/GenBank/DDBJ databases">
        <title>Genomics analysis of Aphanomyces spp. identifies a new class of oomycete effector associated with host adaptation.</title>
        <authorList>
            <person name="Gaulin E."/>
        </authorList>
    </citation>
    <scope>NUCLEOTIDE SEQUENCE</scope>
    <source>
        <strain evidence="1">CBS 578.67</strain>
    </source>
</reference>
<name>A0A485LP90_9STRA</name>
<dbReference type="Proteomes" id="UP000332933">
    <property type="component" value="Unassembled WGS sequence"/>
</dbReference>
<organism evidence="2 3">
    <name type="scientific">Aphanomyces stellatus</name>
    <dbReference type="NCBI Taxonomy" id="120398"/>
    <lineage>
        <taxon>Eukaryota</taxon>
        <taxon>Sar</taxon>
        <taxon>Stramenopiles</taxon>
        <taxon>Oomycota</taxon>
        <taxon>Saprolegniomycetes</taxon>
        <taxon>Saprolegniales</taxon>
        <taxon>Verrucalvaceae</taxon>
        <taxon>Aphanomyces</taxon>
    </lineage>
</organism>
<dbReference type="InterPro" id="IPR052050">
    <property type="entry name" value="SecEffector_AnkRepeat"/>
</dbReference>
<dbReference type="PANTHER" id="PTHR46586:SF3">
    <property type="entry name" value="ANKYRIN REPEAT-CONTAINING PROTEIN"/>
    <property type="match status" value="1"/>
</dbReference>
<dbReference type="PANTHER" id="PTHR46586">
    <property type="entry name" value="ANKYRIN REPEAT-CONTAINING PROTEIN"/>
    <property type="match status" value="1"/>
</dbReference>
<gene>
    <name evidence="2" type="primary">Aste57867_23310</name>
    <name evidence="1" type="ORF">As57867_023239</name>
    <name evidence="2" type="ORF">ASTE57867_23310</name>
</gene>
<sequence>MELPASTGGDAAFMCLHMQELVTLIASFQDGIFGDLCVRFAQRSTTIRAGQSPNIQLYVTSSIHFHPRTLVLHPEHHDTRFPLHMAIYQGELEVVQRILACQPSLLTTDALACAVRHQHVHVVKFLVTILHVDDTKSAIGIIDNGHPQWDMTPLSLLDFCAHENNLELLEVLLPHVEHLTGGCSVVDYAARHGNLDLLRFLHQTESCSTTAFVRAVQGGHAPALQFLAQNFPTPLAQLVGATQLFGIAGAGGNLDVIALLALTLFPNDPTTDMARAAALAGHVAVLEWLFEHKQERGSLDYWEHVVRAGHVNVLKWMARVHRWSRDKHVPPRNAFQSWLRQSIVRPAKDLWSTVVQPPPVPRNWTLRPLKAGVVQNPVQVAKLELVDFLHAFGHPLHCICPTSVPVAQFLFDHGIRFTHDHILVAIGGDGFEKCAIEYRATNHCPKLDAADVVKFMHLKCPNVRLLPLHMATAAACGLLEVVQFLLNHGVACTTQALNSAIRNGHLEVVQFLHQHLPAPSACSHHALTHAIRHGNLQLVQFVHQHFDPQPWDVAIMFTPLDVFEYLVDHRTRYDNFGAVFVEAVAYSRVDLMAKIVARNPDIVTTTIVEQALVRAVRTGALQLIGYLWYLGLMVWQEEQRQAIVDTLQAILANTSDHCGSRKKLQTLLHSERTTINGCRG</sequence>
<dbReference type="SMART" id="SM00248">
    <property type="entry name" value="ANK"/>
    <property type="match status" value="5"/>
</dbReference>
<dbReference type="AlphaFoldDB" id="A0A485LP90"/>
<dbReference type="Gene3D" id="1.25.40.20">
    <property type="entry name" value="Ankyrin repeat-containing domain"/>
    <property type="match status" value="2"/>
</dbReference>
<dbReference type="SUPFAM" id="SSF48403">
    <property type="entry name" value="Ankyrin repeat"/>
    <property type="match status" value="1"/>
</dbReference>
<proteinExistence type="predicted"/>
<dbReference type="InterPro" id="IPR002110">
    <property type="entry name" value="Ankyrin_rpt"/>
</dbReference>
<evidence type="ECO:0000313" key="2">
    <source>
        <dbReference type="EMBL" id="VFT99955.1"/>
    </source>
</evidence>
<protein>
    <submittedName>
        <fullName evidence="2">Aste57867_23310 protein</fullName>
    </submittedName>
</protein>
<dbReference type="Pfam" id="PF13637">
    <property type="entry name" value="Ank_4"/>
    <property type="match status" value="2"/>
</dbReference>
<dbReference type="EMBL" id="CAADRA010007273">
    <property type="protein sequence ID" value="VFT99955.1"/>
    <property type="molecule type" value="Genomic_DNA"/>
</dbReference>
<evidence type="ECO:0000313" key="3">
    <source>
        <dbReference type="Proteomes" id="UP000332933"/>
    </source>
</evidence>
<keyword evidence="3" id="KW-1185">Reference proteome</keyword>
<dbReference type="EMBL" id="VJMH01007247">
    <property type="protein sequence ID" value="KAF0684733.1"/>
    <property type="molecule type" value="Genomic_DNA"/>
</dbReference>